<dbReference type="InterPro" id="IPR055170">
    <property type="entry name" value="GFO_IDH_MocA-like_dom"/>
</dbReference>
<dbReference type="InterPro" id="IPR052515">
    <property type="entry name" value="Gfo/Idh/MocA_Oxidoreductase"/>
</dbReference>
<dbReference type="RefSeq" id="WP_254760433.1">
    <property type="nucleotide sequence ID" value="NZ_JANCLT010000012.1"/>
</dbReference>
<dbReference type="EMBL" id="JANCLT010000012">
    <property type="protein sequence ID" value="MCP8970514.1"/>
    <property type="molecule type" value="Genomic_DNA"/>
</dbReference>
<proteinExistence type="predicted"/>
<evidence type="ECO:0000259" key="1">
    <source>
        <dbReference type="Pfam" id="PF01408"/>
    </source>
</evidence>
<feature type="domain" description="GFO/IDH/MocA-like oxidoreductase" evidence="2">
    <location>
        <begin position="126"/>
        <end position="248"/>
    </location>
</feature>
<dbReference type="Proteomes" id="UP001156102">
    <property type="component" value="Unassembled WGS sequence"/>
</dbReference>
<evidence type="ECO:0000259" key="2">
    <source>
        <dbReference type="Pfam" id="PF22725"/>
    </source>
</evidence>
<gene>
    <name evidence="3" type="ORF">NK662_18510</name>
</gene>
<name>A0AA41X7V2_9BACI</name>
<dbReference type="Pfam" id="PF22725">
    <property type="entry name" value="GFO_IDH_MocA_C3"/>
    <property type="match status" value="1"/>
</dbReference>
<dbReference type="InterPro" id="IPR036291">
    <property type="entry name" value="NAD(P)-bd_dom_sf"/>
</dbReference>
<evidence type="ECO:0000313" key="4">
    <source>
        <dbReference type="Proteomes" id="UP001156102"/>
    </source>
</evidence>
<protein>
    <submittedName>
        <fullName evidence="3">Gfo/Idh/MocA family oxidoreductase</fullName>
    </submittedName>
</protein>
<reference evidence="3" key="1">
    <citation type="submission" date="2022-07" db="EMBL/GenBank/DDBJ databases">
        <authorList>
            <person name="Li W.-J."/>
            <person name="Deng Q.-Q."/>
        </authorList>
    </citation>
    <scope>NUCLEOTIDE SEQUENCE</scope>
    <source>
        <strain evidence="3">SYSU M60031</strain>
    </source>
</reference>
<dbReference type="GO" id="GO:0000166">
    <property type="term" value="F:nucleotide binding"/>
    <property type="evidence" value="ECO:0007669"/>
    <property type="project" value="InterPro"/>
</dbReference>
<keyword evidence="4" id="KW-1185">Reference proteome</keyword>
<evidence type="ECO:0000313" key="3">
    <source>
        <dbReference type="EMBL" id="MCP8970514.1"/>
    </source>
</evidence>
<dbReference type="Gene3D" id="3.30.360.10">
    <property type="entry name" value="Dihydrodipicolinate Reductase, domain 2"/>
    <property type="match status" value="1"/>
</dbReference>
<dbReference type="PANTHER" id="PTHR43249:SF1">
    <property type="entry name" value="D-GLUCOSIDE 3-DEHYDROGENASE"/>
    <property type="match status" value="1"/>
</dbReference>
<comment type="caution">
    <text evidence="3">The sequence shown here is derived from an EMBL/GenBank/DDBJ whole genome shotgun (WGS) entry which is preliminary data.</text>
</comment>
<accession>A0AA41X7V2</accession>
<dbReference type="PANTHER" id="PTHR43249">
    <property type="entry name" value="UDP-N-ACETYL-2-AMINO-2-DEOXY-D-GLUCURONATE OXIDASE"/>
    <property type="match status" value="1"/>
</dbReference>
<feature type="domain" description="Gfo/Idh/MocA-like oxidoreductase N-terminal" evidence="1">
    <location>
        <begin position="2"/>
        <end position="108"/>
    </location>
</feature>
<dbReference type="InterPro" id="IPR000683">
    <property type="entry name" value="Gfo/Idh/MocA-like_OxRdtase_N"/>
</dbReference>
<dbReference type="SUPFAM" id="SSF55347">
    <property type="entry name" value="Glyceraldehyde-3-phosphate dehydrogenase-like, C-terminal domain"/>
    <property type="match status" value="1"/>
</dbReference>
<dbReference type="Pfam" id="PF01408">
    <property type="entry name" value="GFO_IDH_MocA"/>
    <property type="match status" value="1"/>
</dbReference>
<dbReference type="Gene3D" id="3.40.50.720">
    <property type="entry name" value="NAD(P)-binding Rossmann-like Domain"/>
    <property type="match status" value="1"/>
</dbReference>
<dbReference type="AlphaFoldDB" id="A0AA41X7V2"/>
<dbReference type="SUPFAM" id="SSF51735">
    <property type="entry name" value="NAD(P)-binding Rossmann-fold domains"/>
    <property type="match status" value="1"/>
</dbReference>
<sequence length="346" mass="39112">MLRVAVIGLGDVSNVHLSAIQASGQAELVAVCDHDESLRGTVPGVSFYTDYHVMLEREALDCVHICLPHHLHYHATRACVEKGIHVMQEKPLALNVEEGLELVKLEEAYPHVKICVCLQNRYNESFERLLEIVRSGRYGRLLGIKGLVAWYRPKDYYEQKPWRGQLKYAGGGVMINQALHTLDIMQLLGGEIHSIRGNVDQLLDYGIEVEDTATARMTFSDGAAGLFFATVANTENSSVELQVTLEQKRLVIRDSMLFVCHENGEQEILAEDRKLPGTKFYYGASHAKLIHRFYACIDRHSHDYVHARDALPSLQIIDMIHKSAELQQEIRLGGEYAWSRGNLAYR</sequence>
<organism evidence="3 4">
    <name type="scientific">Ectobacillus ponti</name>
    <dbReference type="NCBI Taxonomy" id="2961894"/>
    <lineage>
        <taxon>Bacteria</taxon>
        <taxon>Bacillati</taxon>
        <taxon>Bacillota</taxon>
        <taxon>Bacilli</taxon>
        <taxon>Bacillales</taxon>
        <taxon>Bacillaceae</taxon>
        <taxon>Ectobacillus</taxon>
    </lineage>
</organism>